<dbReference type="GO" id="GO:0003684">
    <property type="term" value="F:damaged DNA binding"/>
    <property type="evidence" value="ECO:0007669"/>
    <property type="project" value="InterPro"/>
</dbReference>
<evidence type="ECO:0000256" key="14">
    <source>
        <dbReference type="PROSITE-ProRule" id="PRU00391"/>
    </source>
</evidence>
<dbReference type="SUPFAM" id="SSF81624">
    <property type="entry name" value="N-terminal domain of MutM-like DNA repair proteins"/>
    <property type="match status" value="1"/>
</dbReference>
<evidence type="ECO:0000256" key="11">
    <source>
        <dbReference type="ARBA" id="ARBA00023268"/>
    </source>
</evidence>
<comment type="caution">
    <text evidence="17">The sequence shown here is derived from an EMBL/GenBank/DDBJ whole genome shotgun (WGS) entry which is preliminary data.</text>
</comment>
<dbReference type="InterPro" id="IPR035937">
    <property type="entry name" value="FPG_N"/>
</dbReference>
<comment type="similarity">
    <text evidence="2">Belongs to the FPG family.</text>
</comment>
<dbReference type="InterPro" id="IPR012319">
    <property type="entry name" value="FPG_cat"/>
</dbReference>
<evidence type="ECO:0000256" key="12">
    <source>
        <dbReference type="ARBA" id="ARBA00023295"/>
    </source>
</evidence>
<dbReference type="RefSeq" id="WP_002698177.1">
    <property type="nucleotide sequence ID" value="NZ_AAWS01000016.1"/>
</dbReference>
<evidence type="ECO:0000256" key="10">
    <source>
        <dbReference type="ARBA" id="ARBA00023239"/>
    </source>
</evidence>
<dbReference type="SMART" id="SM01232">
    <property type="entry name" value="H2TH"/>
    <property type="match status" value="1"/>
</dbReference>
<keyword evidence="4" id="KW-0227">DNA damage</keyword>
<dbReference type="PROSITE" id="PS51068">
    <property type="entry name" value="FPG_CAT"/>
    <property type="match status" value="1"/>
</dbReference>
<accession>A1ZMR0</accession>
<feature type="domain" description="Formamidopyrimidine-DNA glycosylase catalytic" evidence="16">
    <location>
        <begin position="2"/>
        <end position="112"/>
    </location>
</feature>
<keyword evidence="9" id="KW-0234">DNA repair</keyword>
<dbReference type="InterPro" id="IPR015886">
    <property type="entry name" value="H2TH_FPG"/>
</dbReference>
<proteinExistence type="inferred from homology"/>
<dbReference type="InterPro" id="IPR000214">
    <property type="entry name" value="Znf_DNA_glyclase/AP_lyase"/>
</dbReference>
<evidence type="ECO:0000256" key="5">
    <source>
        <dbReference type="ARBA" id="ARBA00022771"/>
    </source>
</evidence>
<evidence type="ECO:0000256" key="7">
    <source>
        <dbReference type="ARBA" id="ARBA00022833"/>
    </source>
</evidence>
<dbReference type="SMART" id="SM00898">
    <property type="entry name" value="Fapy_DNA_glyco"/>
    <property type="match status" value="1"/>
</dbReference>
<keyword evidence="6" id="KW-0378">Hydrolase</keyword>
<dbReference type="EMBL" id="AAWS01000016">
    <property type="protein sequence ID" value="EAY28440.1"/>
    <property type="molecule type" value="Genomic_DNA"/>
</dbReference>
<comment type="catalytic activity">
    <reaction evidence="13">
        <text>2'-deoxyribonucleotide-(2'-deoxyribose 5'-phosphate)-2'-deoxyribonucleotide-DNA = a 3'-end 2'-deoxyribonucleotide-(2,3-dehydro-2,3-deoxyribose 5'-phosphate)-DNA + a 5'-end 5'-phospho-2'-deoxyribonucleoside-DNA + H(+)</text>
        <dbReference type="Rhea" id="RHEA:66592"/>
        <dbReference type="Rhea" id="RHEA-COMP:13180"/>
        <dbReference type="Rhea" id="RHEA-COMP:16897"/>
        <dbReference type="Rhea" id="RHEA-COMP:17067"/>
        <dbReference type="ChEBI" id="CHEBI:15378"/>
        <dbReference type="ChEBI" id="CHEBI:136412"/>
        <dbReference type="ChEBI" id="CHEBI:157695"/>
        <dbReference type="ChEBI" id="CHEBI:167181"/>
        <dbReference type="EC" id="4.2.99.18"/>
    </reaction>
</comment>
<dbReference type="Gene3D" id="1.10.8.50">
    <property type="match status" value="1"/>
</dbReference>
<keyword evidence="12" id="KW-0326">Glycosidase</keyword>
<evidence type="ECO:0000256" key="8">
    <source>
        <dbReference type="ARBA" id="ARBA00023125"/>
    </source>
</evidence>
<evidence type="ECO:0000313" key="18">
    <source>
        <dbReference type="Proteomes" id="UP000004095"/>
    </source>
</evidence>
<dbReference type="Gene3D" id="3.20.190.10">
    <property type="entry name" value="MutM-like, N-terminal"/>
    <property type="match status" value="1"/>
</dbReference>
<dbReference type="CDD" id="cd08976">
    <property type="entry name" value="BaFpgNei_N_4"/>
    <property type="match status" value="1"/>
</dbReference>
<dbReference type="SUPFAM" id="SSF46946">
    <property type="entry name" value="S13-like H2TH domain"/>
    <property type="match status" value="1"/>
</dbReference>
<evidence type="ECO:0000313" key="17">
    <source>
        <dbReference type="EMBL" id="EAY28440.1"/>
    </source>
</evidence>
<evidence type="ECO:0000256" key="13">
    <source>
        <dbReference type="ARBA" id="ARBA00044632"/>
    </source>
</evidence>
<evidence type="ECO:0000256" key="3">
    <source>
        <dbReference type="ARBA" id="ARBA00022723"/>
    </source>
</evidence>
<reference evidence="17 18" key="1">
    <citation type="submission" date="2007-01" db="EMBL/GenBank/DDBJ databases">
        <authorList>
            <person name="Haygood M."/>
            <person name="Podell S."/>
            <person name="Anderson C."/>
            <person name="Hopkinson B."/>
            <person name="Roe K."/>
            <person name="Barbeau K."/>
            <person name="Gaasterland T."/>
            <person name="Ferriera S."/>
            <person name="Johnson J."/>
            <person name="Kravitz S."/>
            <person name="Beeson K."/>
            <person name="Sutton G."/>
            <person name="Rogers Y.-H."/>
            <person name="Friedman R."/>
            <person name="Frazier M."/>
            <person name="Venter J.C."/>
        </authorList>
    </citation>
    <scope>NUCLEOTIDE SEQUENCE [LARGE SCALE GENOMIC DNA]</scope>
    <source>
        <strain evidence="17 18">ATCC 23134</strain>
    </source>
</reference>
<dbReference type="PROSITE" id="PS01242">
    <property type="entry name" value="ZF_FPG_1"/>
    <property type="match status" value="1"/>
</dbReference>
<evidence type="ECO:0000256" key="9">
    <source>
        <dbReference type="ARBA" id="ARBA00023204"/>
    </source>
</evidence>
<organism evidence="17 18">
    <name type="scientific">Microscilla marina ATCC 23134</name>
    <dbReference type="NCBI Taxonomy" id="313606"/>
    <lineage>
        <taxon>Bacteria</taxon>
        <taxon>Pseudomonadati</taxon>
        <taxon>Bacteroidota</taxon>
        <taxon>Cytophagia</taxon>
        <taxon>Cytophagales</taxon>
        <taxon>Microscillaceae</taxon>
        <taxon>Microscilla</taxon>
    </lineage>
</organism>
<keyword evidence="10" id="KW-0456">Lyase</keyword>
<dbReference type="GO" id="GO:0008534">
    <property type="term" value="F:oxidized purine nucleobase lesion DNA N-glycosylase activity"/>
    <property type="evidence" value="ECO:0007669"/>
    <property type="project" value="UniProtKB-EC"/>
</dbReference>
<dbReference type="Pfam" id="PF06831">
    <property type="entry name" value="H2TH"/>
    <property type="match status" value="1"/>
</dbReference>
<keyword evidence="18" id="KW-1185">Reference proteome</keyword>
<evidence type="ECO:0000256" key="4">
    <source>
        <dbReference type="ARBA" id="ARBA00022763"/>
    </source>
</evidence>
<protein>
    <submittedName>
        <fullName evidence="17">Formamidopyrimidine-DNA glycosylase N-terminal domain family</fullName>
    </submittedName>
</protein>
<keyword evidence="7" id="KW-0862">Zinc</keyword>
<evidence type="ECO:0000256" key="6">
    <source>
        <dbReference type="ARBA" id="ARBA00022801"/>
    </source>
</evidence>
<dbReference type="PROSITE" id="PS51066">
    <property type="entry name" value="ZF_FPG_2"/>
    <property type="match status" value="1"/>
</dbReference>
<dbReference type="PANTHER" id="PTHR22993:SF9">
    <property type="entry name" value="FORMAMIDOPYRIMIDINE-DNA GLYCOSYLASE"/>
    <property type="match status" value="1"/>
</dbReference>
<dbReference type="InterPro" id="IPR010979">
    <property type="entry name" value="Ribosomal_uS13-like_H2TH"/>
</dbReference>
<dbReference type="Pfam" id="PF01149">
    <property type="entry name" value="Fapy_DNA_glyco"/>
    <property type="match status" value="1"/>
</dbReference>
<dbReference type="OrthoDB" id="9800855at2"/>
<keyword evidence="5 14" id="KW-0863">Zinc-finger</keyword>
<dbReference type="GO" id="GO:0140078">
    <property type="term" value="F:class I DNA-(apurinic or apyrimidinic site) endonuclease activity"/>
    <property type="evidence" value="ECO:0007669"/>
    <property type="project" value="UniProtKB-EC"/>
</dbReference>
<sequence>MPELPEVERFKQYFEGTALHQKVVQVEIADAGVLACTAETLKEVAEKHTFDKTDRIGKYLFIETSADKVLMIHFGMSGSLKYYRDDPPRFGRVVFHLANGFHLAFDCPRKFGRIDVADNVKAYQAKKKLSTDAYKMSWEEFEQNTAGRKGLIKPLLLNQQVAAGVGNWIADEILFQARVHPETRTNKLSKNELRLVYDKMRDILQTAVSHEANYNHYPKDYFIHRRGWTDQNTENCPNCGTKVHYMKVGGRATYLCEVCQEPQEV</sequence>
<evidence type="ECO:0000259" key="15">
    <source>
        <dbReference type="PROSITE" id="PS51066"/>
    </source>
</evidence>
<keyword evidence="8" id="KW-0238">DNA-binding</keyword>
<feature type="domain" description="FPG-type" evidence="15">
    <location>
        <begin position="222"/>
        <end position="261"/>
    </location>
</feature>
<keyword evidence="11" id="KW-0511">Multifunctional enzyme</keyword>
<dbReference type="InterPro" id="IPR015887">
    <property type="entry name" value="DNA_glyclase_Znf_dom_DNA_BS"/>
</dbReference>
<dbReference type="GO" id="GO:0006284">
    <property type="term" value="P:base-excision repair"/>
    <property type="evidence" value="ECO:0007669"/>
    <property type="project" value="InterPro"/>
</dbReference>
<gene>
    <name evidence="17" type="ORF">M23134_04003</name>
</gene>
<keyword evidence="3" id="KW-0479">Metal-binding</keyword>
<evidence type="ECO:0000256" key="1">
    <source>
        <dbReference type="ARBA" id="ARBA00001668"/>
    </source>
</evidence>
<dbReference type="PANTHER" id="PTHR22993">
    <property type="entry name" value="FORMAMIDOPYRIMIDINE-DNA GLYCOSYLASE"/>
    <property type="match status" value="1"/>
</dbReference>
<dbReference type="eggNOG" id="COG0266">
    <property type="taxonomic scope" value="Bacteria"/>
</dbReference>
<comment type="catalytic activity">
    <reaction evidence="1">
        <text>Hydrolysis of DNA containing ring-opened 7-methylguanine residues, releasing 2,6-diamino-4-hydroxy-5-(N-methyl)formamidopyrimidine.</text>
        <dbReference type="EC" id="3.2.2.23"/>
    </reaction>
</comment>
<dbReference type="SUPFAM" id="SSF57716">
    <property type="entry name" value="Glucocorticoid receptor-like (DNA-binding domain)"/>
    <property type="match status" value="1"/>
</dbReference>
<dbReference type="AlphaFoldDB" id="A1ZMR0"/>
<name>A1ZMR0_MICM2</name>
<evidence type="ECO:0000256" key="2">
    <source>
        <dbReference type="ARBA" id="ARBA00009409"/>
    </source>
</evidence>
<dbReference type="GO" id="GO:0008270">
    <property type="term" value="F:zinc ion binding"/>
    <property type="evidence" value="ECO:0007669"/>
    <property type="project" value="UniProtKB-KW"/>
</dbReference>
<dbReference type="Proteomes" id="UP000004095">
    <property type="component" value="Unassembled WGS sequence"/>
</dbReference>
<evidence type="ECO:0000259" key="16">
    <source>
        <dbReference type="PROSITE" id="PS51068"/>
    </source>
</evidence>